<sequence>MSVKNRGVSFSYIRSDSKYDRLGLLKYNGYAMRPADSLAEKEFKPSVLCFFPIDAWTDNRSNGGCGDNSETREIESECGVAGIDSSKKWIAHFNSFKVTKENLYARKRVCSYDVQTALGNRAVDNFNVVIGAMALLGGRSFHRQNEMRVKTWEQNSQDTIPIMAFIYTKSSGLANAKLDQKDLYDNTLSKRWVPIIKVDFPTKSADEVKFTYQEQDQAVTPGSSTVCSNYIESAVWGNAWIRELKSTKPQLVVTPTACARKMKVADTTKAFEEVKRFRNSSWPDAKDSSMEAQLRCLRGLYPNNDTWKIEPFRPFVNDERMNRAKCNPLGVSDEVVEEPVGPVSETAQDIVRRIQKSYTNIRTSDTPCLEVKTNAPRGHYYCSGTLVRGVGGSGYKPWDYSVSAEKLRSTSYSWIRSDVRVSSLAYSAGFILRSPSDAISTGVQPLDVGWRCLYAFSSNTSERYANGCNYKVFKPGIVQKVLANRNSGFAYGTCQALGVETVAKWNALILKRGKRAPTAHCSWNPEVPAYWDNVIVIYNEMMKKYPARPFVNELLLANLSTSRDGSKLLPYIDAFFYDFNKSVKGGKGEVSLSDARVWQCDYKKETGNLIPILRLDFKAAASQRFSYVEADQAGSCN</sequence>
<evidence type="ECO:0000313" key="2">
    <source>
        <dbReference type="Proteomes" id="UP001424532"/>
    </source>
</evidence>
<dbReference type="Pfam" id="PF10783">
    <property type="entry name" value="DUF2599"/>
    <property type="match status" value="1"/>
</dbReference>
<protein>
    <submittedName>
        <fullName evidence="1">DUF2599 domain-containing protein</fullName>
    </submittedName>
</protein>
<organism evidence="1 2">
    <name type="scientific">Pseudomonas sichuanensis</name>
    <dbReference type="NCBI Taxonomy" id="2213015"/>
    <lineage>
        <taxon>Bacteria</taxon>
        <taxon>Pseudomonadati</taxon>
        <taxon>Pseudomonadota</taxon>
        <taxon>Gammaproteobacteria</taxon>
        <taxon>Pseudomonadales</taxon>
        <taxon>Pseudomonadaceae</taxon>
        <taxon>Pseudomonas</taxon>
    </lineage>
</organism>
<evidence type="ECO:0000313" key="1">
    <source>
        <dbReference type="EMBL" id="MEN8641636.1"/>
    </source>
</evidence>
<keyword evidence="2" id="KW-1185">Reference proteome</keyword>
<gene>
    <name evidence="1" type="ORF">ABFE88_18455</name>
</gene>
<comment type="caution">
    <text evidence="1">The sequence shown here is derived from an EMBL/GenBank/DDBJ whole genome shotgun (WGS) entry which is preliminary data.</text>
</comment>
<proteinExistence type="predicted"/>
<reference evidence="1 2" key="1">
    <citation type="submission" date="2024-05" db="EMBL/GenBank/DDBJ databases">
        <title>Sequence of Lycoming College course isolates.</title>
        <authorList>
            <person name="Reigle C.A."/>
            <person name="Newman J.D."/>
        </authorList>
    </citation>
    <scope>NUCLEOTIDE SEQUENCE [LARGE SCALE GENOMIC DNA]</scope>
    <source>
        <strain evidence="1 2">CAR-09</strain>
    </source>
</reference>
<dbReference type="InterPro" id="IPR019719">
    <property type="entry name" value="DUF2599"/>
</dbReference>
<accession>A0ABV0DJV8</accession>
<name>A0ABV0DJV8_9PSED</name>
<dbReference type="RefSeq" id="WP_347150923.1">
    <property type="nucleotide sequence ID" value="NZ_JBDLYL010000021.1"/>
</dbReference>
<dbReference type="EMBL" id="JBDLYL010000021">
    <property type="protein sequence ID" value="MEN8641636.1"/>
    <property type="molecule type" value="Genomic_DNA"/>
</dbReference>
<dbReference type="Proteomes" id="UP001424532">
    <property type="component" value="Unassembled WGS sequence"/>
</dbReference>